<dbReference type="EMBL" id="VTPC01002432">
    <property type="protein sequence ID" value="KAF2900055.1"/>
    <property type="molecule type" value="Genomic_DNA"/>
</dbReference>
<protein>
    <recommendedName>
        <fullName evidence="1">PiggyBac transposable element-derived protein domain-containing protein</fullName>
    </recommendedName>
</protein>
<dbReference type="InterPro" id="IPR029526">
    <property type="entry name" value="PGBD"/>
</dbReference>
<keyword evidence="3" id="KW-1185">Reference proteome</keyword>
<dbReference type="AlphaFoldDB" id="A0A8K0DG85"/>
<comment type="caution">
    <text evidence="2">The sequence shown here is derived from an EMBL/GenBank/DDBJ whole genome shotgun (WGS) entry which is preliminary data.</text>
</comment>
<organism evidence="2 3">
    <name type="scientific">Ignelater luminosus</name>
    <name type="common">Cucubano</name>
    <name type="synonym">Pyrophorus luminosus</name>
    <dbReference type="NCBI Taxonomy" id="2038154"/>
    <lineage>
        <taxon>Eukaryota</taxon>
        <taxon>Metazoa</taxon>
        <taxon>Ecdysozoa</taxon>
        <taxon>Arthropoda</taxon>
        <taxon>Hexapoda</taxon>
        <taxon>Insecta</taxon>
        <taxon>Pterygota</taxon>
        <taxon>Neoptera</taxon>
        <taxon>Endopterygota</taxon>
        <taxon>Coleoptera</taxon>
        <taxon>Polyphaga</taxon>
        <taxon>Elateriformia</taxon>
        <taxon>Elateroidea</taxon>
        <taxon>Elateridae</taxon>
        <taxon>Agrypninae</taxon>
        <taxon>Pyrophorini</taxon>
        <taxon>Ignelater</taxon>
    </lineage>
</organism>
<gene>
    <name evidence="2" type="ORF">ILUMI_06131</name>
</gene>
<dbReference type="Proteomes" id="UP000801492">
    <property type="component" value="Unassembled WGS sequence"/>
</dbReference>
<sequence length="390" mass="45116">MFLVFKQRPLRNEEIQQLADTFCADLKSDVEPYEDTGSEYLESEHSSTESDLEPLKKLRILGKKNRQFPTGTDAKKMTHFKIFLPSTNKHDLVGWNDVDDQFVHRMKIPDGKACIILADLNRKPRRLEILEQATNRKEKRTDAHEIMILRLGSKFYYEPKKPDDCKLYYMEDVVACLKKTYAQVRSESSHQSIDESMAKFKASTVRESDVSFCFDRLLDTLPFAAVVTCTSTRKNMPQFEKRKRKRGEYESIHNNNGTIGYPWMKTKEVMVLSNCHGNESVEISRTGKDGTKIKLSCLEVIQFYNSHMGDADLSDQLTGLYKVDRISMKWQKKVFYKLLLTTVVNAWIICKELENKPNMPFLNFLANLSGLLVSTGRQNTSVIRKRAYGR</sequence>
<reference evidence="2" key="1">
    <citation type="submission" date="2019-08" db="EMBL/GenBank/DDBJ databases">
        <title>The genome of the North American firefly Photinus pyralis.</title>
        <authorList>
            <consortium name="Photinus pyralis genome working group"/>
            <person name="Fallon T.R."/>
            <person name="Sander Lower S.E."/>
            <person name="Weng J.-K."/>
        </authorList>
    </citation>
    <scope>NUCLEOTIDE SEQUENCE</scope>
    <source>
        <strain evidence="2">TRF0915ILg1</strain>
        <tissue evidence="2">Whole body</tissue>
    </source>
</reference>
<proteinExistence type="predicted"/>
<dbReference type="PANTHER" id="PTHR46599">
    <property type="entry name" value="PIGGYBAC TRANSPOSABLE ELEMENT-DERIVED PROTEIN 4"/>
    <property type="match status" value="1"/>
</dbReference>
<evidence type="ECO:0000313" key="2">
    <source>
        <dbReference type="EMBL" id="KAF2900055.1"/>
    </source>
</evidence>
<dbReference type="OrthoDB" id="6720297at2759"/>
<accession>A0A8K0DG85</accession>
<evidence type="ECO:0000313" key="3">
    <source>
        <dbReference type="Proteomes" id="UP000801492"/>
    </source>
</evidence>
<name>A0A8K0DG85_IGNLU</name>
<dbReference type="PANTHER" id="PTHR46599:SF3">
    <property type="entry name" value="PIGGYBAC TRANSPOSABLE ELEMENT-DERIVED PROTEIN 4"/>
    <property type="match status" value="1"/>
</dbReference>
<evidence type="ECO:0000259" key="1">
    <source>
        <dbReference type="Pfam" id="PF13843"/>
    </source>
</evidence>
<feature type="domain" description="PiggyBac transposable element-derived protein" evidence="1">
    <location>
        <begin position="223"/>
        <end position="347"/>
    </location>
</feature>
<dbReference type="Pfam" id="PF13843">
    <property type="entry name" value="DDE_Tnp_1_7"/>
    <property type="match status" value="1"/>
</dbReference>